<dbReference type="InterPro" id="IPR006566">
    <property type="entry name" value="FBD"/>
</dbReference>
<evidence type="ECO:0000313" key="4">
    <source>
        <dbReference type="Proteomes" id="UP000712281"/>
    </source>
</evidence>
<feature type="domain" description="FBD" evidence="2">
    <location>
        <begin position="93"/>
        <end position="136"/>
    </location>
</feature>
<proteinExistence type="predicted"/>
<name>A0A8S9MPG9_BRACR</name>
<comment type="caution">
    <text evidence="3">The sequence shown here is derived from an EMBL/GenBank/DDBJ whole genome shotgun (WGS) entry which is preliminary data.</text>
</comment>
<protein>
    <recommendedName>
        <fullName evidence="2">FBD domain-containing protein</fullName>
    </recommendedName>
</protein>
<reference evidence="3" key="1">
    <citation type="submission" date="2019-12" db="EMBL/GenBank/DDBJ databases">
        <title>Genome sequencing and annotation of Brassica cretica.</title>
        <authorList>
            <person name="Studholme D.J."/>
            <person name="Sarris P.F."/>
        </authorList>
    </citation>
    <scope>NUCLEOTIDE SEQUENCE</scope>
    <source>
        <strain evidence="3">PFS-001/15</strain>
        <tissue evidence="3">Leaf</tissue>
    </source>
</reference>
<gene>
    <name evidence="3" type="ORF">F2Q68_00041539</name>
</gene>
<dbReference type="Proteomes" id="UP000712281">
    <property type="component" value="Unassembled WGS sequence"/>
</dbReference>
<evidence type="ECO:0000259" key="2">
    <source>
        <dbReference type="Pfam" id="PF08387"/>
    </source>
</evidence>
<evidence type="ECO:0000313" key="3">
    <source>
        <dbReference type="EMBL" id="KAF2619711.1"/>
    </source>
</evidence>
<dbReference type="AlphaFoldDB" id="A0A8S9MPG9"/>
<organism evidence="3 4">
    <name type="scientific">Brassica cretica</name>
    <name type="common">Mustard</name>
    <dbReference type="NCBI Taxonomy" id="69181"/>
    <lineage>
        <taxon>Eukaryota</taxon>
        <taxon>Viridiplantae</taxon>
        <taxon>Streptophyta</taxon>
        <taxon>Embryophyta</taxon>
        <taxon>Tracheophyta</taxon>
        <taxon>Spermatophyta</taxon>
        <taxon>Magnoliopsida</taxon>
        <taxon>eudicotyledons</taxon>
        <taxon>Gunneridae</taxon>
        <taxon>Pentapetalae</taxon>
        <taxon>rosids</taxon>
        <taxon>malvids</taxon>
        <taxon>Brassicales</taxon>
        <taxon>Brassicaceae</taxon>
        <taxon>Brassiceae</taxon>
        <taxon>Brassica</taxon>
    </lineage>
</organism>
<feature type="compositionally biased region" description="Acidic residues" evidence="1">
    <location>
        <begin position="11"/>
        <end position="24"/>
    </location>
</feature>
<dbReference type="EMBL" id="QGKW02000007">
    <property type="protein sequence ID" value="KAF2619711.1"/>
    <property type="molecule type" value="Genomic_DNA"/>
</dbReference>
<feature type="region of interest" description="Disordered" evidence="1">
    <location>
        <begin position="1"/>
        <end position="32"/>
    </location>
</feature>
<evidence type="ECO:0000256" key="1">
    <source>
        <dbReference type="SAM" id="MobiDB-lite"/>
    </source>
</evidence>
<sequence length="140" mass="15608">MMLVREGEISGLEECEEEAEEENGGGEFGGRKESIGVEVVGNPVNTVLKQILSQSSGQHPVCLLSSDSIFLGEHSSSNYPGFLRPRVMDEWNQPNTVPECLFSGLQRLSWSEYTGEPQERDTVVYILKHALHLKTVPKFE</sequence>
<accession>A0A8S9MPG9</accession>
<dbReference type="Pfam" id="PF08387">
    <property type="entry name" value="FBD"/>
    <property type="match status" value="1"/>
</dbReference>